<dbReference type="GeneID" id="40315731"/>
<sequence length="189" mass="19885">MGKKSDGWNVHDRETLQTTVRAGRIGREKVCAWGWGEAGSQHGPLASVQLTTARGTKRVFESGIVEDDNAGDEDASHRMGRGTTSVMVASRGNAESRLACASAPSYAGNSLCISTRRVASVGGLAIQGAARTKCLFATLCTLWGVAGFCLLWPFGFPSLAVLAVSAALCFFSFLLAIWVAAVNLCRKAG</sequence>
<dbReference type="AlphaFoldDB" id="A0A422Q6Q1"/>
<name>A0A422Q6Q1_9TRYP</name>
<reference evidence="2 3" key="1">
    <citation type="journal article" date="2018" name="BMC Genomics">
        <title>Genomic comparison of Trypanosoma conorhini and Trypanosoma rangeli to Trypanosoma cruzi strains of high and low virulence.</title>
        <authorList>
            <person name="Bradwell K.R."/>
            <person name="Koparde V.N."/>
            <person name="Matveyev A.V."/>
            <person name="Serrano M.G."/>
            <person name="Alves J.M."/>
            <person name="Parikh H."/>
            <person name="Huang B."/>
            <person name="Lee V."/>
            <person name="Espinosa-Alvarez O."/>
            <person name="Ortiz P.A."/>
            <person name="Costa-Martins A.G."/>
            <person name="Teixeira M.M."/>
            <person name="Buck G.A."/>
        </authorList>
    </citation>
    <scope>NUCLEOTIDE SEQUENCE [LARGE SCALE GENOMIC DNA]</scope>
    <source>
        <strain evidence="2 3">025E</strain>
    </source>
</reference>
<keyword evidence="1" id="KW-1133">Transmembrane helix</keyword>
<feature type="transmembrane region" description="Helical" evidence="1">
    <location>
        <begin position="134"/>
        <end position="154"/>
    </location>
</feature>
<proteinExistence type="predicted"/>
<protein>
    <submittedName>
        <fullName evidence="2">Uncharacterized protein</fullName>
    </submittedName>
</protein>
<dbReference type="Proteomes" id="UP000284403">
    <property type="component" value="Unassembled WGS sequence"/>
</dbReference>
<feature type="transmembrane region" description="Helical" evidence="1">
    <location>
        <begin position="160"/>
        <end position="185"/>
    </location>
</feature>
<gene>
    <name evidence="2" type="ORF">Tco025E_02120</name>
</gene>
<dbReference type="EMBL" id="MKKU01000080">
    <property type="protein sequence ID" value="RNF25624.1"/>
    <property type="molecule type" value="Genomic_DNA"/>
</dbReference>
<keyword evidence="1" id="KW-0812">Transmembrane</keyword>
<accession>A0A422Q6Q1</accession>
<evidence type="ECO:0000256" key="1">
    <source>
        <dbReference type="SAM" id="Phobius"/>
    </source>
</evidence>
<evidence type="ECO:0000313" key="3">
    <source>
        <dbReference type="Proteomes" id="UP000284403"/>
    </source>
</evidence>
<keyword evidence="1" id="KW-0472">Membrane</keyword>
<comment type="caution">
    <text evidence="2">The sequence shown here is derived from an EMBL/GenBank/DDBJ whole genome shotgun (WGS) entry which is preliminary data.</text>
</comment>
<keyword evidence="3" id="KW-1185">Reference proteome</keyword>
<evidence type="ECO:0000313" key="2">
    <source>
        <dbReference type="EMBL" id="RNF25624.1"/>
    </source>
</evidence>
<organism evidence="2 3">
    <name type="scientific">Trypanosoma conorhini</name>
    <dbReference type="NCBI Taxonomy" id="83891"/>
    <lineage>
        <taxon>Eukaryota</taxon>
        <taxon>Discoba</taxon>
        <taxon>Euglenozoa</taxon>
        <taxon>Kinetoplastea</taxon>
        <taxon>Metakinetoplastina</taxon>
        <taxon>Trypanosomatida</taxon>
        <taxon>Trypanosomatidae</taxon>
        <taxon>Trypanosoma</taxon>
    </lineage>
</organism>
<dbReference type="RefSeq" id="XP_029230830.1">
    <property type="nucleotide sequence ID" value="XM_029369055.1"/>
</dbReference>